<keyword evidence="2" id="KW-0812">Transmembrane</keyword>
<accession>A0A6G8AR31</accession>
<dbReference type="AlphaFoldDB" id="A0A6G8AR31"/>
<organism evidence="3 4">
    <name type="scientific">Vagococcus hydrophili</name>
    <dbReference type="NCBI Taxonomy" id="2714947"/>
    <lineage>
        <taxon>Bacteria</taxon>
        <taxon>Bacillati</taxon>
        <taxon>Bacillota</taxon>
        <taxon>Bacilli</taxon>
        <taxon>Lactobacillales</taxon>
        <taxon>Enterococcaceae</taxon>
        <taxon>Vagococcus</taxon>
    </lineage>
</organism>
<dbReference type="KEGG" id="vhy:G7082_02770"/>
<dbReference type="Proteomes" id="UP000501747">
    <property type="component" value="Chromosome"/>
</dbReference>
<feature type="transmembrane region" description="Helical" evidence="2">
    <location>
        <begin position="48"/>
        <end position="65"/>
    </location>
</feature>
<keyword evidence="2" id="KW-0472">Membrane</keyword>
<dbReference type="RefSeq" id="WP_166033689.1">
    <property type="nucleotide sequence ID" value="NZ_CP049887.1"/>
</dbReference>
<protein>
    <recommendedName>
        <fullName evidence="5">Cell division protein FtsL</fullName>
    </recommendedName>
</protein>
<gene>
    <name evidence="3" type="ORF">G7082_02770</name>
</gene>
<reference evidence="3 4" key="1">
    <citation type="submission" date="2020-03" db="EMBL/GenBank/DDBJ databases">
        <title>Vagococcus sp. nov., isolated from beetles.</title>
        <authorList>
            <person name="Hyun D.-W."/>
            <person name="Bae J.-W."/>
        </authorList>
    </citation>
    <scope>NUCLEOTIDE SEQUENCE [LARGE SCALE GENOMIC DNA]</scope>
    <source>
        <strain evidence="3 4">HDW17B</strain>
    </source>
</reference>
<evidence type="ECO:0000256" key="1">
    <source>
        <dbReference type="SAM" id="Coils"/>
    </source>
</evidence>
<keyword evidence="1" id="KW-0175">Coiled coil</keyword>
<name>A0A6G8AR31_9ENTE</name>
<dbReference type="EMBL" id="CP049887">
    <property type="protein sequence ID" value="QIL47531.1"/>
    <property type="molecule type" value="Genomic_DNA"/>
</dbReference>
<evidence type="ECO:0008006" key="5">
    <source>
        <dbReference type="Google" id="ProtNLM"/>
    </source>
</evidence>
<evidence type="ECO:0000313" key="4">
    <source>
        <dbReference type="Proteomes" id="UP000501747"/>
    </source>
</evidence>
<sequence>MSLPEKQEPMIYDYAQTLPPESEKRLQETIPYLVPKSKLRKVSKLEKIVFATFIVTFLFLSIATIKMTTAINREEEAITAVQQKMNESNSAIDKLEQEKNELLRADRVKGIAEKAEIKVREDNIRKIK</sequence>
<keyword evidence="2" id="KW-1133">Transmembrane helix</keyword>
<keyword evidence="4" id="KW-1185">Reference proteome</keyword>
<feature type="coiled-coil region" evidence="1">
    <location>
        <begin position="71"/>
        <end position="105"/>
    </location>
</feature>
<evidence type="ECO:0000256" key="2">
    <source>
        <dbReference type="SAM" id="Phobius"/>
    </source>
</evidence>
<proteinExistence type="predicted"/>
<evidence type="ECO:0000313" key="3">
    <source>
        <dbReference type="EMBL" id="QIL47531.1"/>
    </source>
</evidence>